<dbReference type="PANTHER" id="PTHR13612:SF0">
    <property type="entry name" value="ENHANCER OF MRNA-DECAPPING PROTEIN 3"/>
    <property type="match status" value="1"/>
</dbReference>
<dbReference type="Proteomes" id="UP000788993">
    <property type="component" value="Unassembled WGS sequence"/>
</dbReference>
<feature type="region of interest" description="Disordered" evidence="5">
    <location>
        <begin position="64"/>
        <end position="123"/>
    </location>
</feature>
<dbReference type="Gene3D" id="3.40.50.10260">
    <property type="entry name" value="YjeF N-terminal domain"/>
    <property type="match status" value="1"/>
</dbReference>
<dbReference type="GO" id="GO:0033962">
    <property type="term" value="P:P-body assembly"/>
    <property type="evidence" value="ECO:0007669"/>
    <property type="project" value="TreeGrafter"/>
</dbReference>
<evidence type="ECO:0000256" key="2">
    <source>
        <dbReference type="ARBA" id="ARBA00006610"/>
    </source>
</evidence>
<dbReference type="PROSITE" id="PS51512">
    <property type="entry name" value="DFDF"/>
    <property type="match status" value="1"/>
</dbReference>
<evidence type="ECO:0000256" key="1">
    <source>
        <dbReference type="ARBA" id="ARBA00004201"/>
    </source>
</evidence>
<dbReference type="SUPFAM" id="SSF64153">
    <property type="entry name" value="YjeF N-terminal domain-like"/>
    <property type="match status" value="1"/>
</dbReference>
<comment type="caution">
    <text evidence="6">The sequence shown here is derived from an EMBL/GenBank/DDBJ whole genome shotgun (WGS) entry which is preliminary data.</text>
</comment>
<dbReference type="EMBL" id="JAEUBD010001178">
    <property type="protein sequence ID" value="KAH3665101.1"/>
    <property type="molecule type" value="Genomic_DNA"/>
</dbReference>
<evidence type="ECO:0000313" key="6">
    <source>
        <dbReference type="EMBL" id="KAH3665101.1"/>
    </source>
</evidence>
<accession>A0A1B7SF62</accession>
<gene>
    <name evidence="6" type="ORF">OGATHE_003916</name>
</gene>
<dbReference type="InterPro" id="IPR036652">
    <property type="entry name" value="YjeF_N_dom_sf"/>
</dbReference>
<dbReference type="AlphaFoldDB" id="A0A1B7SF62"/>
<dbReference type="PROSITE" id="PS51385">
    <property type="entry name" value="YJEF_N"/>
    <property type="match status" value="1"/>
</dbReference>
<evidence type="ECO:0000313" key="7">
    <source>
        <dbReference type="Proteomes" id="UP000788993"/>
    </source>
</evidence>
<dbReference type="InterPro" id="IPR019050">
    <property type="entry name" value="FDF_dom"/>
</dbReference>
<feature type="compositionally biased region" description="Low complexity" evidence="5">
    <location>
        <begin position="86"/>
        <end position="97"/>
    </location>
</feature>
<dbReference type="Gene3D" id="2.30.30.100">
    <property type="match status" value="1"/>
</dbReference>
<sequence>MSQFCGYSLQIELNDPSATILNGTITDIQDKDLVLSNVTYSNGSEHRDKDMLIKGSDIKDLKVLALPPKKKKEKKKYKQDKENENGGTRSGTPTSTGKPKNKKEKQKVSQDPDLPYNYQSNEIGWQHENPGRLKEMEVFDFASNLRKFDKQSVFKELSKLDKVDPANRLVGHNRTNEKVNYDNTEMVLDKKQKDEWDNIVSTSAQTNPISGSRENESRTYSGNSEIVHQRKSVTPVLGSSIKLFSKDREPIPTCSPIQLADVLQLSADNFGLTDRELTSDTGKSLAELIIKEITGDFRLSKMNHNLPPLMLILAGNNITGARALAAGRQLFNHGIRVLIYVLHDFEHSEDEILPLVKENLEILTNIGAKRVSDTRELNSVLEKLDSPLELIIDGLQGYDTNLSDLLEPELDRSKQIVDWCNKCGVSILSLDIPSGLDASSGTADFDSYILCNYLVSVGIPLSSILSLYRFGYFQKEELKHFLVDCGIPKRVFTLKSNLRKLDRNWFTTDWYASLEVE</sequence>
<keyword evidence="7" id="KW-1185">Reference proteome</keyword>
<evidence type="ECO:0000256" key="4">
    <source>
        <dbReference type="ARBA" id="ARBA00022490"/>
    </source>
</evidence>
<evidence type="ECO:0000256" key="3">
    <source>
        <dbReference type="ARBA" id="ARBA00015797"/>
    </source>
</evidence>
<dbReference type="GO" id="GO:0000932">
    <property type="term" value="C:P-body"/>
    <property type="evidence" value="ECO:0007669"/>
    <property type="project" value="UniProtKB-SubCell"/>
</dbReference>
<dbReference type="GO" id="GO:0003729">
    <property type="term" value="F:mRNA binding"/>
    <property type="evidence" value="ECO:0007669"/>
    <property type="project" value="TreeGrafter"/>
</dbReference>
<dbReference type="InterPro" id="IPR004443">
    <property type="entry name" value="YjeF_N_dom"/>
</dbReference>
<proteinExistence type="inferred from homology"/>
<dbReference type="SMART" id="SM01199">
    <property type="entry name" value="FDF"/>
    <property type="match status" value="1"/>
</dbReference>
<reference evidence="6" key="1">
    <citation type="journal article" date="2021" name="Open Biol.">
        <title>Shared evolutionary footprints suggest mitochondrial oxidative damage underlies multiple complex I losses in fungi.</title>
        <authorList>
            <person name="Schikora-Tamarit M.A."/>
            <person name="Marcet-Houben M."/>
            <person name="Nosek J."/>
            <person name="Gabaldon T."/>
        </authorList>
    </citation>
    <scope>NUCLEOTIDE SEQUENCE</scope>
    <source>
        <strain evidence="6">NCAIM Y.01608</strain>
    </source>
</reference>
<reference evidence="6" key="2">
    <citation type="submission" date="2021-01" db="EMBL/GenBank/DDBJ databases">
        <authorList>
            <person name="Schikora-Tamarit M.A."/>
        </authorList>
    </citation>
    <scope>NUCLEOTIDE SEQUENCE</scope>
    <source>
        <strain evidence="6">NCAIM Y.01608</strain>
    </source>
</reference>
<dbReference type="RefSeq" id="XP_018210081.1">
    <property type="nucleotide sequence ID" value="XM_018357659.1"/>
</dbReference>
<feature type="compositionally biased region" description="Basic residues" evidence="5">
    <location>
        <begin position="68"/>
        <end position="78"/>
    </location>
</feature>
<keyword evidence="4" id="KW-0963">Cytoplasm</keyword>
<protein>
    <recommendedName>
        <fullName evidence="3">Enhancer of mRNA-decapping protein 3</fullName>
    </recommendedName>
</protein>
<dbReference type="Pfam" id="PF09532">
    <property type="entry name" value="FDF"/>
    <property type="match status" value="1"/>
</dbReference>
<comment type="subcellular location">
    <subcellularLocation>
        <location evidence="1">Cytoplasm</location>
        <location evidence="1">P-body</location>
    </subcellularLocation>
</comment>
<organism evidence="6 7">
    <name type="scientific">Ogataea polymorpha</name>
    <dbReference type="NCBI Taxonomy" id="460523"/>
    <lineage>
        <taxon>Eukaryota</taxon>
        <taxon>Fungi</taxon>
        <taxon>Dikarya</taxon>
        <taxon>Ascomycota</taxon>
        <taxon>Saccharomycotina</taxon>
        <taxon>Pichiomycetes</taxon>
        <taxon>Pichiales</taxon>
        <taxon>Pichiaceae</taxon>
        <taxon>Ogataea</taxon>
    </lineage>
</organism>
<dbReference type="Pfam" id="PF03853">
    <property type="entry name" value="YjeF_N"/>
    <property type="match status" value="1"/>
</dbReference>
<dbReference type="InterPro" id="IPR025762">
    <property type="entry name" value="DFDF"/>
</dbReference>
<comment type="similarity">
    <text evidence="2">Belongs to the EDC3 family.</text>
</comment>
<evidence type="ECO:0000256" key="5">
    <source>
        <dbReference type="SAM" id="MobiDB-lite"/>
    </source>
</evidence>
<name>A0A1B7SF62_9ASCO</name>
<dbReference type="PANTHER" id="PTHR13612">
    <property type="entry name" value="ENHANCER OF MRNA-DECAPPING PROTEIN 3"/>
    <property type="match status" value="1"/>
</dbReference>
<dbReference type="OrthoDB" id="10030313at2759"/>
<dbReference type="GO" id="GO:0031087">
    <property type="term" value="P:deadenylation-independent decapping of nuclear-transcribed mRNA"/>
    <property type="evidence" value="ECO:0007669"/>
    <property type="project" value="TreeGrafter"/>
</dbReference>